<evidence type="ECO:0000256" key="6">
    <source>
        <dbReference type="ARBA" id="ARBA00023242"/>
    </source>
</evidence>
<dbReference type="GO" id="GO:0000978">
    <property type="term" value="F:RNA polymerase II cis-regulatory region sequence-specific DNA binding"/>
    <property type="evidence" value="ECO:0007669"/>
    <property type="project" value="TreeGrafter"/>
</dbReference>
<evidence type="ECO:0000256" key="2">
    <source>
        <dbReference type="ARBA" id="ARBA00011738"/>
    </source>
</evidence>
<evidence type="ECO:0000256" key="3">
    <source>
        <dbReference type="ARBA" id="ARBA00023015"/>
    </source>
</evidence>
<protein>
    <recommendedName>
        <fullName evidence="8">BHLH domain-containing protein</fullName>
    </recommendedName>
</protein>
<dbReference type="Proteomes" id="UP001374584">
    <property type="component" value="Unassembled WGS sequence"/>
</dbReference>
<keyword evidence="10" id="KW-1185">Reference proteome</keyword>
<evidence type="ECO:0000313" key="10">
    <source>
        <dbReference type="Proteomes" id="UP001374584"/>
    </source>
</evidence>
<sequence length="507" mass="55464">MIQNSLSQQSSCCNVNRIPEFDKKKNNLKFAMAEEFQARICGENWWSSTIDSARTVFPISSSSISSSPCSVAANNDAGIYSTRQTDLKATKCCVEETNNFVSNTYLGFVDAQKAPKSESASGSGGMLMDSTIQMMGFGLTSSTSENWNQPLLVRCNGRAESNFHSVLQEETGIDSSNSQIRRDWTPKSFSSGGGGGGGDQIDNFKPLNQEFSRDYQSLSPLSSTGLSSNRDFAIGSASYGNPSTLQSLYDPDPHPQLPHHSLYTNPPMSYSSKATYGTPCTELTPTWSKVSTFLKPTTIAKQHPIGLHFSNNTPFWNASADALNDIRVGTFASSQPQYQTPTFDQEKPNCPSTILIKLNSEETLDSATMTKKDACEPALKRPRIETPSPLPTFKVRKEKLGDRVTALQQLVSPFGKTDTASVLHEAIEYIKFLHDQVNVLSTSYMKNGAPIQQQQGCDDMKESEGAQEDLKSRGLCLVPISSTFPVATETTSSAELWTPTFRGALLR</sequence>
<evidence type="ECO:0000256" key="7">
    <source>
        <dbReference type="SAM" id="MobiDB-lite"/>
    </source>
</evidence>
<dbReference type="GO" id="GO:0046983">
    <property type="term" value="F:protein dimerization activity"/>
    <property type="evidence" value="ECO:0007669"/>
    <property type="project" value="InterPro"/>
</dbReference>
<evidence type="ECO:0000259" key="8">
    <source>
        <dbReference type="PROSITE" id="PS50888"/>
    </source>
</evidence>
<dbReference type="GO" id="GO:0000981">
    <property type="term" value="F:DNA-binding transcription factor activity, RNA polymerase II-specific"/>
    <property type="evidence" value="ECO:0007669"/>
    <property type="project" value="TreeGrafter"/>
</dbReference>
<keyword evidence="3" id="KW-0805">Transcription regulation</keyword>
<dbReference type="Gene3D" id="4.10.280.10">
    <property type="entry name" value="Helix-loop-helix DNA-binding domain"/>
    <property type="match status" value="1"/>
</dbReference>
<name>A0AAN9N9D6_PHACN</name>
<proteinExistence type="predicted"/>
<evidence type="ECO:0000256" key="5">
    <source>
        <dbReference type="ARBA" id="ARBA00023163"/>
    </source>
</evidence>
<keyword evidence="6" id="KW-0539">Nucleus</keyword>
<feature type="region of interest" description="Disordered" evidence="7">
    <location>
        <begin position="169"/>
        <end position="205"/>
    </location>
</feature>
<feature type="region of interest" description="Disordered" evidence="7">
    <location>
        <begin position="243"/>
        <end position="265"/>
    </location>
</feature>
<gene>
    <name evidence="9" type="ORF">VNO80_10953</name>
</gene>
<organism evidence="9 10">
    <name type="scientific">Phaseolus coccineus</name>
    <name type="common">Scarlet runner bean</name>
    <name type="synonym">Phaseolus multiflorus</name>
    <dbReference type="NCBI Taxonomy" id="3886"/>
    <lineage>
        <taxon>Eukaryota</taxon>
        <taxon>Viridiplantae</taxon>
        <taxon>Streptophyta</taxon>
        <taxon>Embryophyta</taxon>
        <taxon>Tracheophyta</taxon>
        <taxon>Spermatophyta</taxon>
        <taxon>Magnoliopsida</taxon>
        <taxon>eudicotyledons</taxon>
        <taxon>Gunneridae</taxon>
        <taxon>Pentapetalae</taxon>
        <taxon>rosids</taxon>
        <taxon>fabids</taxon>
        <taxon>Fabales</taxon>
        <taxon>Fabaceae</taxon>
        <taxon>Papilionoideae</taxon>
        <taxon>50 kb inversion clade</taxon>
        <taxon>NPAAA clade</taxon>
        <taxon>indigoferoid/millettioid clade</taxon>
        <taxon>Phaseoleae</taxon>
        <taxon>Phaseolus</taxon>
    </lineage>
</organism>
<dbReference type="PANTHER" id="PTHR16223">
    <property type="entry name" value="TRANSCRIPTION FACTOR BHLH83-RELATED"/>
    <property type="match status" value="1"/>
</dbReference>
<dbReference type="GO" id="GO:0005634">
    <property type="term" value="C:nucleus"/>
    <property type="evidence" value="ECO:0007669"/>
    <property type="project" value="UniProtKB-SubCell"/>
</dbReference>
<accession>A0AAN9N9D6</accession>
<keyword evidence="5" id="KW-0804">Transcription</keyword>
<comment type="subcellular location">
    <subcellularLocation>
        <location evidence="1">Nucleus</location>
    </subcellularLocation>
</comment>
<evidence type="ECO:0000256" key="4">
    <source>
        <dbReference type="ARBA" id="ARBA00023125"/>
    </source>
</evidence>
<evidence type="ECO:0000313" key="9">
    <source>
        <dbReference type="EMBL" id="KAK7368920.1"/>
    </source>
</evidence>
<comment type="subunit">
    <text evidence="2">Homodimer.</text>
</comment>
<dbReference type="FunFam" id="4.10.280.10:FF:000032">
    <property type="entry name" value="Transcription factor bHLH123 family"/>
    <property type="match status" value="1"/>
</dbReference>
<evidence type="ECO:0000256" key="1">
    <source>
        <dbReference type="ARBA" id="ARBA00004123"/>
    </source>
</evidence>
<dbReference type="SUPFAM" id="SSF47459">
    <property type="entry name" value="HLH, helix-loop-helix DNA-binding domain"/>
    <property type="match status" value="1"/>
</dbReference>
<dbReference type="PANTHER" id="PTHR16223:SF238">
    <property type="entry name" value="TRANSCRIPTION FACTOR BHLH114"/>
    <property type="match status" value="1"/>
</dbReference>
<keyword evidence="4" id="KW-0238">DNA-binding</keyword>
<dbReference type="PROSITE" id="PS50888">
    <property type="entry name" value="BHLH"/>
    <property type="match status" value="1"/>
</dbReference>
<dbReference type="InterPro" id="IPR045239">
    <property type="entry name" value="bHLH95_bHLH"/>
</dbReference>
<feature type="domain" description="BHLH" evidence="8">
    <location>
        <begin position="384"/>
        <end position="433"/>
    </location>
</feature>
<dbReference type="InterPro" id="IPR011598">
    <property type="entry name" value="bHLH_dom"/>
</dbReference>
<dbReference type="CDD" id="cd11393">
    <property type="entry name" value="bHLH_AtbHLH_like"/>
    <property type="match status" value="1"/>
</dbReference>
<dbReference type="InterPro" id="IPR045843">
    <property type="entry name" value="IND-like"/>
</dbReference>
<dbReference type="InterPro" id="IPR036638">
    <property type="entry name" value="HLH_DNA-bd_sf"/>
</dbReference>
<dbReference type="AlphaFoldDB" id="A0AAN9N9D6"/>
<comment type="caution">
    <text evidence="9">The sequence shown here is derived from an EMBL/GenBank/DDBJ whole genome shotgun (WGS) entry which is preliminary data.</text>
</comment>
<dbReference type="EMBL" id="JAYMYR010000004">
    <property type="protein sequence ID" value="KAK7368920.1"/>
    <property type="molecule type" value="Genomic_DNA"/>
</dbReference>
<reference evidence="9 10" key="1">
    <citation type="submission" date="2024-01" db="EMBL/GenBank/DDBJ databases">
        <title>The genomes of 5 underutilized Papilionoideae crops provide insights into root nodulation and disease resistanc.</title>
        <authorList>
            <person name="Jiang F."/>
        </authorList>
    </citation>
    <scope>NUCLEOTIDE SEQUENCE [LARGE SCALE GENOMIC DNA]</scope>
    <source>
        <strain evidence="9">JINMINGXINNONG_FW02</strain>
        <tissue evidence="9">Leaves</tissue>
    </source>
</reference>